<evidence type="ECO:0000256" key="1">
    <source>
        <dbReference type="SAM" id="Phobius"/>
    </source>
</evidence>
<dbReference type="Proteomes" id="UP001596264">
    <property type="component" value="Unassembled WGS sequence"/>
</dbReference>
<keyword evidence="3" id="KW-1185">Reference proteome</keyword>
<name>A0ABW1W7K7_9GAMM</name>
<keyword evidence="1" id="KW-1133">Transmembrane helix</keyword>
<evidence type="ECO:0000313" key="3">
    <source>
        <dbReference type="Proteomes" id="UP001596264"/>
    </source>
</evidence>
<reference evidence="3" key="1">
    <citation type="journal article" date="2019" name="Int. J. Syst. Evol. Microbiol.">
        <title>The Global Catalogue of Microorganisms (GCM) 10K type strain sequencing project: providing services to taxonomists for standard genome sequencing and annotation.</title>
        <authorList>
            <consortium name="The Broad Institute Genomics Platform"/>
            <consortium name="The Broad Institute Genome Sequencing Center for Infectious Disease"/>
            <person name="Wu L."/>
            <person name="Ma J."/>
        </authorList>
    </citation>
    <scope>NUCLEOTIDE SEQUENCE [LARGE SCALE GENOMIC DNA]</scope>
    <source>
        <strain evidence="3">CCM 2050</strain>
    </source>
</reference>
<protein>
    <submittedName>
        <fullName evidence="2">Type II secretion system protein GspM</fullName>
    </submittedName>
</protein>
<keyword evidence="1" id="KW-0472">Membrane</keyword>
<dbReference type="Pfam" id="PF04612">
    <property type="entry name" value="T2SSM"/>
    <property type="match status" value="1"/>
</dbReference>
<accession>A0ABW1W7K7</accession>
<sequence>MMKILQRRTKRSTTMLQTSALSVRMTGYQNLLFIRWQALSSRDQLALLLLSAFLLLFIGGYGGYSIHQAANNSKSEYQEQVADYFWLRAQAGNIDSNALAAANTADGAEVIPAASSVNALLTNSGIVDAQVIANGDTVQLSFNNPSQAVVSAALGKLEQQGWQFTQLSMQQDLLTKAIQVQATVTSS</sequence>
<keyword evidence="1" id="KW-0812">Transmembrane</keyword>
<comment type="caution">
    <text evidence="2">The sequence shown here is derived from an EMBL/GenBank/DDBJ whole genome shotgun (WGS) entry which is preliminary data.</text>
</comment>
<feature type="transmembrane region" description="Helical" evidence="1">
    <location>
        <begin position="45"/>
        <end position="64"/>
    </location>
</feature>
<organism evidence="2 3">
    <name type="scientific">Psychrobacter glacincola</name>
    <dbReference type="NCBI Taxonomy" id="56810"/>
    <lineage>
        <taxon>Bacteria</taxon>
        <taxon>Pseudomonadati</taxon>
        <taxon>Pseudomonadota</taxon>
        <taxon>Gammaproteobacteria</taxon>
        <taxon>Moraxellales</taxon>
        <taxon>Moraxellaceae</taxon>
        <taxon>Psychrobacter</taxon>
    </lineage>
</organism>
<proteinExistence type="predicted"/>
<dbReference type="InterPro" id="IPR007690">
    <property type="entry name" value="T2SS_GspM"/>
</dbReference>
<dbReference type="RefSeq" id="WP_227691939.1">
    <property type="nucleotide sequence ID" value="NZ_CAJGZK010000019.1"/>
</dbReference>
<dbReference type="EMBL" id="JBHSTZ010000035">
    <property type="protein sequence ID" value="MFC6382049.1"/>
    <property type="molecule type" value="Genomic_DNA"/>
</dbReference>
<gene>
    <name evidence="2" type="primary">gspM</name>
    <name evidence="2" type="ORF">ACFP58_11385</name>
</gene>
<evidence type="ECO:0000313" key="2">
    <source>
        <dbReference type="EMBL" id="MFC6382049.1"/>
    </source>
</evidence>